<dbReference type="PANTHER" id="PTHR46796">
    <property type="entry name" value="HTH-TYPE TRANSCRIPTIONAL ACTIVATOR RHAS-RELATED"/>
    <property type="match status" value="1"/>
</dbReference>
<dbReference type="InterPro" id="IPR018060">
    <property type="entry name" value="HTH_AraC"/>
</dbReference>
<keyword evidence="1" id="KW-0805">Transcription regulation</keyword>
<keyword evidence="2" id="KW-0238">DNA-binding</keyword>
<organism evidence="5 6">
    <name type="scientific">Actinomadura macrotermitis</name>
    <dbReference type="NCBI Taxonomy" id="2585200"/>
    <lineage>
        <taxon>Bacteria</taxon>
        <taxon>Bacillati</taxon>
        <taxon>Actinomycetota</taxon>
        <taxon>Actinomycetes</taxon>
        <taxon>Streptosporangiales</taxon>
        <taxon>Thermomonosporaceae</taxon>
        <taxon>Actinomadura</taxon>
    </lineage>
</organism>
<dbReference type="GO" id="GO:0043565">
    <property type="term" value="F:sequence-specific DNA binding"/>
    <property type="evidence" value="ECO:0007669"/>
    <property type="project" value="InterPro"/>
</dbReference>
<accession>A0A7K0C1U2</accession>
<dbReference type="PROSITE" id="PS01124">
    <property type="entry name" value="HTH_ARAC_FAMILY_2"/>
    <property type="match status" value="1"/>
</dbReference>
<dbReference type="OrthoDB" id="2559672at2"/>
<evidence type="ECO:0000313" key="5">
    <source>
        <dbReference type="EMBL" id="MQY07052.1"/>
    </source>
</evidence>
<sequence>MTDFARGVLYPGEHATIVDLDRYEPAPGTAPFVEFHWHVRWKLQEPYETKVLAHPSVHLVFERPAPLVYGVDRGLFVRRLEGTGQVLGVKFRPGGFHPLSRGPVSTLTDRRVPATDLFGPEIEELNGRILTTPDGPAMAALADAFLAPLLPPRPDPLAEDVAEVIERITATPSLTRVDEAAADAGVSVRTLQRLFSEYVGVSPKWVLRRARLHEAAARADAGTPVDWPALAADLGYADQAHLSRDFTATVGTPPSRYARA</sequence>
<dbReference type="Pfam" id="PF20240">
    <property type="entry name" value="DUF6597"/>
    <property type="match status" value="1"/>
</dbReference>
<dbReference type="PANTHER" id="PTHR46796:SF15">
    <property type="entry name" value="BLL1074 PROTEIN"/>
    <property type="match status" value="1"/>
</dbReference>
<comment type="caution">
    <text evidence="5">The sequence shown here is derived from an EMBL/GenBank/DDBJ whole genome shotgun (WGS) entry which is preliminary data.</text>
</comment>
<dbReference type="Pfam" id="PF12833">
    <property type="entry name" value="HTH_18"/>
    <property type="match status" value="1"/>
</dbReference>
<evidence type="ECO:0000256" key="1">
    <source>
        <dbReference type="ARBA" id="ARBA00023015"/>
    </source>
</evidence>
<evidence type="ECO:0000313" key="6">
    <source>
        <dbReference type="Proteomes" id="UP000487268"/>
    </source>
</evidence>
<proteinExistence type="predicted"/>
<name>A0A7K0C1U2_9ACTN</name>
<dbReference type="Proteomes" id="UP000487268">
    <property type="component" value="Unassembled WGS sequence"/>
</dbReference>
<feature type="domain" description="HTH araC/xylS-type" evidence="4">
    <location>
        <begin position="159"/>
        <end position="260"/>
    </location>
</feature>
<gene>
    <name evidence="5" type="ORF">ACRB68_51490</name>
</gene>
<dbReference type="EMBL" id="WEGH01000003">
    <property type="protein sequence ID" value="MQY07052.1"/>
    <property type="molecule type" value="Genomic_DNA"/>
</dbReference>
<keyword evidence="3" id="KW-0804">Transcription</keyword>
<keyword evidence="6" id="KW-1185">Reference proteome</keyword>
<evidence type="ECO:0000259" key="4">
    <source>
        <dbReference type="PROSITE" id="PS01124"/>
    </source>
</evidence>
<evidence type="ECO:0000256" key="3">
    <source>
        <dbReference type="ARBA" id="ARBA00023163"/>
    </source>
</evidence>
<dbReference type="InterPro" id="IPR046532">
    <property type="entry name" value="DUF6597"/>
</dbReference>
<reference evidence="5 6" key="1">
    <citation type="submission" date="2019-10" db="EMBL/GenBank/DDBJ databases">
        <title>Actinomadura rubteroloni sp. nov. and Actinomadura macrotermitis sp. nov., isolated from the gut of fungus growing-termite Macrotermes natalensis.</title>
        <authorList>
            <person name="Benndorf R."/>
            <person name="Martin K."/>
            <person name="Kuefner M."/>
            <person name="De Beer W."/>
            <person name="Kaster A.-K."/>
            <person name="Vollmers J."/>
            <person name="Poulsen M."/>
            <person name="Beemelmanns C."/>
        </authorList>
    </citation>
    <scope>NUCLEOTIDE SEQUENCE [LARGE SCALE GENOMIC DNA]</scope>
    <source>
        <strain evidence="5 6">RB68</strain>
    </source>
</reference>
<dbReference type="Gene3D" id="1.10.10.60">
    <property type="entry name" value="Homeodomain-like"/>
    <property type="match status" value="1"/>
</dbReference>
<evidence type="ECO:0000256" key="2">
    <source>
        <dbReference type="ARBA" id="ARBA00023125"/>
    </source>
</evidence>
<dbReference type="RefSeq" id="WP_153536655.1">
    <property type="nucleotide sequence ID" value="NZ_WEGH01000003.1"/>
</dbReference>
<dbReference type="GO" id="GO:0003700">
    <property type="term" value="F:DNA-binding transcription factor activity"/>
    <property type="evidence" value="ECO:0007669"/>
    <property type="project" value="InterPro"/>
</dbReference>
<dbReference type="AlphaFoldDB" id="A0A7K0C1U2"/>
<dbReference type="InterPro" id="IPR050204">
    <property type="entry name" value="AraC_XylS_family_regulators"/>
</dbReference>
<dbReference type="SMART" id="SM00342">
    <property type="entry name" value="HTH_ARAC"/>
    <property type="match status" value="1"/>
</dbReference>
<protein>
    <recommendedName>
        <fullName evidence="4">HTH araC/xylS-type domain-containing protein</fullName>
    </recommendedName>
</protein>